<dbReference type="InterPro" id="IPR011611">
    <property type="entry name" value="PfkB_dom"/>
</dbReference>
<dbReference type="PIRSF" id="PIRSF000535">
    <property type="entry name" value="1PFK/6PFK/LacC"/>
    <property type="match status" value="1"/>
</dbReference>
<evidence type="ECO:0000256" key="5">
    <source>
        <dbReference type="ARBA" id="ARBA00022840"/>
    </source>
</evidence>
<dbReference type="RefSeq" id="WP_123281359.1">
    <property type="nucleotide sequence ID" value="NZ_DALZAR010000012.1"/>
</dbReference>
<organism evidence="8 9">
    <name type="scientific">Epilithonimonas hominis</name>
    <dbReference type="NCBI Taxonomy" id="420404"/>
    <lineage>
        <taxon>Bacteria</taxon>
        <taxon>Pseudomonadati</taxon>
        <taxon>Bacteroidota</taxon>
        <taxon>Flavobacteriia</taxon>
        <taxon>Flavobacteriales</taxon>
        <taxon>Weeksellaceae</taxon>
        <taxon>Chryseobacterium group</taxon>
        <taxon>Epilithonimonas</taxon>
    </lineage>
</organism>
<reference evidence="9" key="1">
    <citation type="submission" date="2018-11" db="EMBL/GenBank/DDBJ databases">
        <title>Proposal to divide the Flavobacteriaceae and reorganize its genera based on Amino Acid Identity values calculated from whole genome sequences.</title>
        <authorList>
            <person name="Nicholson A.C."/>
            <person name="Gulvik C.A."/>
            <person name="Whitney A.M."/>
            <person name="Humrighouse B.W."/>
            <person name="Bell M."/>
            <person name="Holmes B."/>
            <person name="Steigerwalt A."/>
            <person name="Villarma A."/>
            <person name="Sheth M."/>
            <person name="Batra D."/>
            <person name="Pryor J."/>
            <person name="Bernardet J.-F."/>
            <person name="Hugo C."/>
            <person name="Kampfer P."/>
            <person name="Newman J."/>
            <person name="Mcquiston J.R."/>
        </authorList>
    </citation>
    <scope>NUCLEOTIDE SEQUENCE [LARGE SCALE GENOMIC DNA]</scope>
    <source>
        <strain evidence="9">DSM 22165</strain>
    </source>
</reference>
<dbReference type="PANTHER" id="PTHR46566:SF2">
    <property type="entry name" value="ATP-DEPENDENT 6-PHOSPHOFRUCTOKINASE ISOZYME 2"/>
    <property type="match status" value="1"/>
</dbReference>
<feature type="domain" description="Carbohydrate kinase PfkB" evidence="7">
    <location>
        <begin position="14"/>
        <end position="291"/>
    </location>
</feature>
<dbReference type="PROSITE" id="PS00584">
    <property type="entry name" value="PFKB_KINASES_2"/>
    <property type="match status" value="1"/>
</dbReference>
<dbReference type="FunFam" id="3.40.1190.20:FF:000001">
    <property type="entry name" value="Phosphofructokinase"/>
    <property type="match status" value="1"/>
</dbReference>
<dbReference type="NCBIfam" id="TIGR03168">
    <property type="entry name" value="1-PFK"/>
    <property type="match status" value="1"/>
</dbReference>
<dbReference type="AlphaFoldDB" id="A0A3N0X8B9"/>
<dbReference type="GO" id="GO:0003872">
    <property type="term" value="F:6-phosphofructokinase activity"/>
    <property type="evidence" value="ECO:0007669"/>
    <property type="project" value="TreeGrafter"/>
</dbReference>
<dbReference type="InterPro" id="IPR002173">
    <property type="entry name" value="Carboh/pur_kinase_PfkB_CS"/>
</dbReference>
<sequence>MEILTITLNPSVDKNASVEGIEPEKKLRCTAPKYEPGGGGINVSRALKRLGTEAETFFVSGGRTGDLLENLIEKEDIKIHPFKVSNETRENFIVQDSITEKQFRFGFPGETITAEDQNNILKSFDNIFPKWVVISGSLPQDVSSDFLIGIIRIFKNKNSKIIVDTSGEALMKTAEEGVFLIKPNIGELATLTDKKELDENSIENSAREIIKNRKADIVVVSMGGKGAFLFSETEKIFVGAPKVEVKSTVGAGDSMVAGMVSALSKNKSLREILKLGIACGSATTMVNGTGLFNKSDVDKLLGKVKREM</sequence>
<dbReference type="SUPFAM" id="SSF53613">
    <property type="entry name" value="Ribokinase-like"/>
    <property type="match status" value="1"/>
</dbReference>
<dbReference type="EMBL" id="RJTU01000053">
    <property type="protein sequence ID" value="ROI13616.1"/>
    <property type="molecule type" value="Genomic_DNA"/>
</dbReference>
<evidence type="ECO:0000256" key="3">
    <source>
        <dbReference type="ARBA" id="ARBA00022741"/>
    </source>
</evidence>
<dbReference type="GO" id="GO:0005829">
    <property type="term" value="C:cytosol"/>
    <property type="evidence" value="ECO:0007669"/>
    <property type="project" value="TreeGrafter"/>
</dbReference>
<dbReference type="PANTHER" id="PTHR46566">
    <property type="entry name" value="1-PHOSPHOFRUCTOKINASE-RELATED"/>
    <property type="match status" value="1"/>
</dbReference>
<dbReference type="GO" id="GO:0005524">
    <property type="term" value="F:ATP binding"/>
    <property type="evidence" value="ECO:0007669"/>
    <property type="project" value="UniProtKB-KW"/>
</dbReference>
<evidence type="ECO:0000313" key="8">
    <source>
        <dbReference type="EMBL" id="ROI13616.1"/>
    </source>
</evidence>
<comment type="caution">
    <text evidence="8">The sequence shown here is derived from an EMBL/GenBank/DDBJ whole genome shotgun (WGS) entry which is preliminary data.</text>
</comment>
<evidence type="ECO:0000256" key="6">
    <source>
        <dbReference type="PIRNR" id="PIRNR000535"/>
    </source>
</evidence>
<evidence type="ECO:0000256" key="1">
    <source>
        <dbReference type="ARBA" id="ARBA00010688"/>
    </source>
</evidence>
<accession>A0A3N0X8B9</accession>
<evidence type="ECO:0000259" key="7">
    <source>
        <dbReference type="Pfam" id="PF00294"/>
    </source>
</evidence>
<evidence type="ECO:0000313" key="9">
    <source>
        <dbReference type="Proteomes" id="UP000267623"/>
    </source>
</evidence>
<keyword evidence="4 8" id="KW-0418">Kinase</keyword>
<reference evidence="9" key="2">
    <citation type="submission" date="2018-11" db="EMBL/GenBank/DDBJ databases">
        <title>Proposal to divide the Flavobacteriaceae and reorganize its genera based on Amino Acid Identity values calculated from whole genome sequences.</title>
        <authorList>
            <person name="Nicholson A.C."/>
            <person name="Gulvik C.A."/>
            <person name="Whitney A.M."/>
            <person name="Humrighouse B.W."/>
            <person name="Bell M."/>
            <person name="Holmes B."/>
            <person name="Steigerwalt A."/>
            <person name="Villarma A."/>
            <person name="Sheth M."/>
            <person name="Batra D."/>
            <person name="Pryor J."/>
            <person name="Bernardet J.-F."/>
            <person name="Hugo C."/>
            <person name="Kampfer P."/>
            <person name="Newman J."/>
            <person name="Mcquiston J."/>
        </authorList>
    </citation>
    <scope>NUCLEOTIDE SEQUENCE [LARGE SCALE GENOMIC DNA]</scope>
    <source>
        <strain evidence="9">DSM 22165</strain>
    </source>
</reference>
<dbReference type="Gene3D" id="3.40.1190.20">
    <property type="match status" value="1"/>
</dbReference>
<comment type="similarity">
    <text evidence="1">Belongs to the carbohydrate kinase PfkB family.</text>
</comment>
<gene>
    <name evidence="8" type="ORF">EGH73_07710</name>
</gene>
<dbReference type="InterPro" id="IPR029056">
    <property type="entry name" value="Ribokinase-like"/>
</dbReference>
<dbReference type="PROSITE" id="PS00583">
    <property type="entry name" value="PFKB_KINASES_1"/>
    <property type="match status" value="1"/>
</dbReference>
<evidence type="ECO:0000256" key="4">
    <source>
        <dbReference type="ARBA" id="ARBA00022777"/>
    </source>
</evidence>
<keyword evidence="3" id="KW-0547">Nucleotide-binding</keyword>
<name>A0A3N0X8B9_9FLAO</name>
<protein>
    <submittedName>
        <fullName evidence="8">1-phosphofructokinase family hexose kinase</fullName>
    </submittedName>
</protein>
<dbReference type="InterPro" id="IPR017583">
    <property type="entry name" value="Tagatose/fructose_Pkinase"/>
</dbReference>
<dbReference type="Pfam" id="PF00294">
    <property type="entry name" value="PfkB"/>
    <property type="match status" value="1"/>
</dbReference>
<dbReference type="Proteomes" id="UP000267623">
    <property type="component" value="Unassembled WGS sequence"/>
</dbReference>
<proteinExistence type="inferred from homology"/>
<evidence type="ECO:0000256" key="2">
    <source>
        <dbReference type="ARBA" id="ARBA00022679"/>
    </source>
</evidence>
<keyword evidence="5" id="KW-0067">ATP-binding</keyword>
<keyword evidence="2 6" id="KW-0808">Transferase</keyword>
<dbReference type="CDD" id="cd01164">
    <property type="entry name" value="FruK_PfkB_like"/>
    <property type="match status" value="1"/>
</dbReference>